<dbReference type="GO" id="GO:0005634">
    <property type="term" value="C:nucleus"/>
    <property type="evidence" value="ECO:0007669"/>
    <property type="project" value="UniProtKB-SubCell"/>
</dbReference>
<feature type="region of interest" description="Disordered" evidence="7">
    <location>
        <begin position="197"/>
        <end position="230"/>
    </location>
</feature>
<dbReference type="GO" id="GO:0000981">
    <property type="term" value="F:DNA-binding transcription factor activity, RNA polymerase II-specific"/>
    <property type="evidence" value="ECO:0007669"/>
    <property type="project" value="InterPro"/>
</dbReference>
<dbReference type="InterPro" id="IPR007219">
    <property type="entry name" value="XnlR_reg_dom"/>
</dbReference>
<evidence type="ECO:0000256" key="7">
    <source>
        <dbReference type="SAM" id="MobiDB-lite"/>
    </source>
</evidence>
<feature type="compositionally biased region" description="Polar residues" evidence="7">
    <location>
        <begin position="211"/>
        <end position="223"/>
    </location>
</feature>
<organism evidence="9 10">
    <name type="scientific">Cyphellophora attinorum</name>
    <dbReference type="NCBI Taxonomy" id="1664694"/>
    <lineage>
        <taxon>Eukaryota</taxon>
        <taxon>Fungi</taxon>
        <taxon>Dikarya</taxon>
        <taxon>Ascomycota</taxon>
        <taxon>Pezizomycotina</taxon>
        <taxon>Eurotiomycetes</taxon>
        <taxon>Chaetothyriomycetidae</taxon>
        <taxon>Chaetothyriales</taxon>
        <taxon>Cyphellophoraceae</taxon>
        <taxon>Cyphellophora</taxon>
    </lineage>
</organism>
<keyword evidence="10" id="KW-1185">Reference proteome</keyword>
<keyword evidence="4" id="KW-0863">Zinc-finger</keyword>
<dbReference type="AlphaFoldDB" id="A0A0N1H3X3"/>
<keyword evidence="5" id="KW-0862">Zinc</keyword>
<dbReference type="RefSeq" id="XP_017995668.1">
    <property type="nucleotide sequence ID" value="XM_018141110.1"/>
</dbReference>
<feature type="domain" description="Xylanolytic transcriptional activator regulatory" evidence="8">
    <location>
        <begin position="272"/>
        <end position="476"/>
    </location>
</feature>
<evidence type="ECO:0000256" key="2">
    <source>
        <dbReference type="ARBA" id="ARBA00022723"/>
    </source>
</evidence>
<dbReference type="OrthoDB" id="654211at2759"/>
<feature type="region of interest" description="Disordered" evidence="7">
    <location>
        <begin position="1"/>
        <end position="44"/>
    </location>
</feature>
<keyword evidence="6" id="KW-0539">Nucleus</keyword>
<protein>
    <recommendedName>
        <fullName evidence="8">Xylanolytic transcriptional activator regulatory domain-containing protein</fullName>
    </recommendedName>
</protein>
<dbReference type="PANTHER" id="PTHR40626">
    <property type="entry name" value="MIP31509P"/>
    <property type="match status" value="1"/>
</dbReference>
<keyword evidence="2" id="KW-0479">Metal-binding</keyword>
<evidence type="ECO:0000313" key="10">
    <source>
        <dbReference type="Proteomes" id="UP000038010"/>
    </source>
</evidence>
<evidence type="ECO:0000256" key="5">
    <source>
        <dbReference type="ARBA" id="ARBA00022833"/>
    </source>
</evidence>
<reference evidence="9 10" key="1">
    <citation type="submission" date="2015-06" db="EMBL/GenBank/DDBJ databases">
        <title>Draft genome of the ant-associated black yeast Phialophora attae CBS 131958.</title>
        <authorList>
            <person name="Moreno L.F."/>
            <person name="Stielow B.J."/>
            <person name="de Hoog S."/>
            <person name="Vicente V.A."/>
            <person name="Weiss V.A."/>
            <person name="de Vries M."/>
            <person name="Cruz L.M."/>
            <person name="Souza E.M."/>
        </authorList>
    </citation>
    <scope>NUCLEOTIDE SEQUENCE [LARGE SCALE GENOMIC DNA]</scope>
    <source>
        <strain evidence="9 10">CBS 131958</strain>
    </source>
</reference>
<name>A0A0N1H3X3_9EURO</name>
<evidence type="ECO:0000313" key="9">
    <source>
        <dbReference type="EMBL" id="KPI35705.1"/>
    </source>
</evidence>
<dbReference type="PANTHER" id="PTHR40626:SF13">
    <property type="entry name" value="RESPIRATION FACTOR 2-RELATED"/>
    <property type="match status" value="1"/>
</dbReference>
<dbReference type="GeneID" id="28732990"/>
<sequence>MSDRGSSSRSAVVSDTGMARTAKLGNSRSRDISAAASSAGPPKAGEVAGLININEDGAKLISEAVNFTGITTQEALQLPVPLVAPLQSAQPSVTRTAPSAGPGIDHQHYDHLFDAFHTSDGRLGDLEDLGDLDFFDPFLGDTFEQFQLPVLQDTVDQFSPLDHMSRSSHPDILDRALDTNLGSTASVESQMDIDDTTTLPQQHSQRKNSDTARSSVQRPQSAGPNLRKHSPILFSDTMRTKLLEDICSRQAKASPSDTFRLPSASALQSCLRTYVDAFHIHLPILHLQSFDFTKVPSPLVLALCAIGALYRLERRVAATLYIKAVEVLQSEDEDSTEYVNVERLMSHWDSPGSSPQTSTNPLWASQARLLLLFFAAFSGEPSMVRRSLEKLGYLSNDNRVRLTRVQGDVSATRLSWHEWIERESIKRLLLGTTFVNNLVTIAYGILPGFSIVHEGSIELPDSDALWNAGDENQWQHCVALVHESRPQNLKDAVAMLINGSKDEELVEVARTWSPFSTAMIMHAVSIQVWHSIDGSGLISSAHDLSAQSDTQLSSAPNKIEAALTRCRSILTQAKPETDGLWTDSDGPLLFNAFAVLRVTYGRAFTGIRLADRMLLLRDNYSDISQAISDYIAMPQERSKLVAQAIARTFEGLVLPFRSGAPLLRKTAALTWSVEHALAGWDSALLVTKWVYAMEVLQAAGSMITADEQQVLSDVHSLLDEVEPFREQGVSAASILSRVWAGFYEDTWVWGVTPRIGRSLRALANAYEVAQQKLPPRS</sequence>
<dbReference type="GO" id="GO:0000978">
    <property type="term" value="F:RNA polymerase II cis-regulatory region sequence-specific DNA binding"/>
    <property type="evidence" value="ECO:0007669"/>
    <property type="project" value="InterPro"/>
</dbReference>
<dbReference type="VEuPathDB" id="FungiDB:AB675_1235"/>
<dbReference type="Pfam" id="PF04082">
    <property type="entry name" value="Fungal_trans"/>
    <property type="match status" value="1"/>
</dbReference>
<evidence type="ECO:0000256" key="1">
    <source>
        <dbReference type="ARBA" id="ARBA00004123"/>
    </source>
</evidence>
<dbReference type="GO" id="GO:0000785">
    <property type="term" value="C:chromatin"/>
    <property type="evidence" value="ECO:0007669"/>
    <property type="project" value="TreeGrafter"/>
</dbReference>
<evidence type="ECO:0000256" key="3">
    <source>
        <dbReference type="ARBA" id="ARBA00022737"/>
    </source>
</evidence>
<dbReference type="STRING" id="1664694.A0A0N1H3X3"/>
<feature type="compositionally biased region" description="Polar residues" evidence="7">
    <location>
        <begin position="1"/>
        <end position="13"/>
    </location>
</feature>
<accession>A0A0N1H3X3</accession>
<comment type="caution">
    <text evidence="9">The sequence shown here is derived from an EMBL/GenBank/DDBJ whole genome shotgun (WGS) entry which is preliminary data.</text>
</comment>
<keyword evidence="3" id="KW-0677">Repeat</keyword>
<comment type="subcellular location">
    <subcellularLocation>
        <location evidence="1">Nucleus</location>
    </subcellularLocation>
</comment>
<dbReference type="Proteomes" id="UP000038010">
    <property type="component" value="Unassembled WGS sequence"/>
</dbReference>
<evidence type="ECO:0000256" key="4">
    <source>
        <dbReference type="ARBA" id="ARBA00022771"/>
    </source>
</evidence>
<evidence type="ECO:0000259" key="8">
    <source>
        <dbReference type="Pfam" id="PF04082"/>
    </source>
</evidence>
<dbReference type="GO" id="GO:0006351">
    <property type="term" value="P:DNA-templated transcription"/>
    <property type="evidence" value="ECO:0007669"/>
    <property type="project" value="InterPro"/>
</dbReference>
<proteinExistence type="predicted"/>
<dbReference type="GO" id="GO:0008270">
    <property type="term" value="F:zinc ion binding"/>
    <property type="evidence" value="ECO:0007669"/>
    <property type="project" value="UniProtKB-KW"/>
</dbReference>
<dbReference type="EMBL" id="LFJN01000037">
    <property type="protein sequence ID" value="KPI35705.1"/>
    <property type="molecule type" value="Genomic_DNA"/>
</dbReference>
<dbReference type="CDD" id="cd12148">
    <property type="entry name" value="fungal_TF_MHR"/>
    <property type="match status" value="1"/>
</dbReference>
<gene>
    <name evidence="9" type="ORF">AB675_1235</name>
</gene>
<dbReference type="InterPro" id="IPR051059">
    <property type="entry name" value="VerF-like"/>
</dbReference>
<evidence type="ECO:0000256" key="6">
    <source>
        <dbReference type="ARBA" id="ARBA00023242"/>
    </source>
</evidence>